<sequence length="276" mass="30936">MAVKLIATDMDGTLLGQNGQLDLPRLTAAIDRLEERQIRFVIATGNEMPRMRLLLGDLTERLTLVVANGARIFHKNQLIAGSFWAPELVDESLEYFAGREQELHLVVTTSQGGFVQEGTQFPLIEKVMTKDMAQLFYRRMHFLPRLQEHAFTDVLKMSMMVEETAAAEQTRRINRHFAGRLSAVTSGYGAIDILQSGVHKAWGLRQLMQRWGIQAEEIMAFGDSENDLEMLELAGISYAMANGEDKVKQAAQHMAPANSQAGVLQVLESFLEEGER</sequence>
<gene>
    <name evidence="1" type="ORF">DHL47_01115</name>
</gene>
<proteinExistence type="predicted"/>
<dbReference type="NCBIfam" id="TIGR00099">
    <property type="entry name" value="Cof-subfamily"/>
    <property type="match status" value="1"/>
</dbReference>
<dbReference type="NCBIfam" id="TIGR01484">
    <property type="entry name" value="HAD-SF-IIB"/>
    <property type="match status" value="1"/>
</dbReference>
<dbReference type="SUPFAM" id="SSF56784">
    <property type="entry name" value="HAD-like"/>
    <property type="match status" value="1"/>
</dbReference>
<dbReference type="EMBL" id="QFAY01000002">
    <property type="protein sequence ID" value="MBP2619954.1"/>
    <property type="molecule type" value="Genomic_DNA"/>
</dbReference>
<dbReference type="InterPro" id="IPR036412">
    <property type="entry name" value="HAD-like_sf"/>
</dbReference>
<evidence type="ECO:0000313" key="1">
    <source>
        <dbReference type="EMBL" id="MBP2619954.1"/>
    </source>
</evidence>
<name>A0ABS5AW42_9STRE</name>
<reference evidence="1 2" key="1">
    <citation type="submission" date="2018-05" db="EMBL/GenBank/DDBJ databases">
        <title>Draft genome sequence of Streptococcus panodentis CCUG 70867T.</title>
        <authorList>
            <person name="Salva-Serra F."/>
            <person name="Mendez V."/>
            <person name="Jaen-Luchoro D."/>
            <person name="Gonzales-Siles L."/>
            <person name="Karlsson R."/>
            <person name="Engstrom-Jakobsson H."/>
            <person name="Busquets A."/>
            <person name="Gomila M."/>
            <person name="Pineiro-Iglesias B."/>
            <person name="Bennasar-Figueras A."/>
            <person name="Seeger M."/>
            <person name="Moore E."/>
        </authorList>
    </citation>
    <scope>NUCLEOTIDE SEQUENCE [LARGE SCALE GENOMIC DNA]</scope>
    <source>
        <strain evidence="1 2">CCUG 70867</strain>
    </source>
</reference>
<dbReference type="SFLD" id="SFLDS00003">
    <property type="entry name" value="Haloacid_Dehalogenase"/>
    <property type="match status" value="1"/>
</dbReference>
<dbReference type="InterPro" id="IPR006379">
    <property type="entry name" value="HAD-SF_hydro_IIB"/>
</dbReference>
<evidence type="ECO:0000313" key="2">
    <source>
        <dbReference type="Proteomes" id="UP001519349"/>
    </source>
</evidence>
<dbReference type="Pfam" id="PF08282">
    <property type="entry name" value="Hydrolase_3"/>
    <property type="match status" value="1"/>
</dbReference>
<dbReference type="PROSITE" id="PS01229">
    <property type="entry name" value="COF_2"/>
    <property type="match status" value="1"/>
</dbReference>
<dbReference type="Gene3D" id="3.30.1240.10">
    <property type="match status" value="1"/>
</dbReference>
<comment type="caution">
    <text evidence="1">The sequence shown here is derived from an EMBL/GenBank/DDBJ whole genome shotgun (WGS) entry which is preliminary data.</text>
</comment>
<dbReference type="PANTHER" id="PTHR10000:SF53">
    <property type="entry name" value="5-AMINO-6-(5-PHOSPHO-D-RIBITYLAMINO)URACIL PHOSPHATASE YBJI-RELATED"/>
    <property type="match status" value="1"/>
</dbReference>
<accession>A0ABS5AW42</accession>
<dbReference type="InterPro" id="IPR000150">
    <property type="entry name" value="Cof"/>
</dbReference>
<keyword evidence="2" id="KW-1185">Reference proteome</keyword>
<dbReference type="SFLD" id="SFLDG01144">
    <property type="entry name" value="C2.B.4:_PGP_Like"/>
    <property type="match status" value="1"/>
</dbReference>
<dbReference type="CDD" id="cd07518">
    <property type="entry name" value="HAD_YbiV-Like"/>
    <property type="match status" value="1"/>
</dbReference>
<dbReference type="SFLD" id="SFLDG01140">
    <property type="entry name" value="C2.B:_Phosphomannomutase_and_P"/>
    <property type="match status" value="1"/>
</dbReference>
<dbReference type="InterPro" id="IPR023214">
    <property type="entry name" value="HAD_sf"/>
</dbReference>
<protein>
    <submittedName>
        <fullName evidence="1">Haloacid dehalogenase</fullName>
    </submittedName>
</protein>
<dbReference type="Proteomes" id="UP001519349">
    <property type="component" value="Unassembled WGS sequence"/>
</dbReference>
<dbReference type="RefSeq" id="WP_209550610.1">
    <property type="nucleotide sequence ID" value="NZ_QFAY01000002.1"/>
</dbReference>
<organism evidence="1 2">
    <name type="scientific">Streptococcus panodentis</name>
    <dbReference type="NCBI Taxonomy" id="1581472"/>
    <lineage>
        <taxon>Bacteria</taxon>
        <taxon>Bacillati</taxon>
        <taxon>Bacillota</taxon>
        <taxon>Bacilli</taxon>
        <taxon>Lactobacillales</taxon>
        <taxon>Streptococcaceae</taxon>
        <taxon>Streptococcus</taxon>
    </lineage>
</organism>
<dbReference type="PANTHER" id="PTHR10000">
    <property type="entry name" value="PHOSPHOSERINE PHOSPHATASE"/>
    <property type="match status" value="1"/>
</dbReference>
<dbReference type="Gene3D" id="3.40.50.1000">
    <property type="entry name" value="HAD superfamily/HAD-like"/>
    <property type="match status" value="1"/>
</dbReference>